<proteinExistence type="predicted"/>
<keyword evidence="1" id="KW-0472">Membrane</keyword>
<organism evidence="2 3">
    <name type="scientific">Reticulomyxa filosa</name>
    <dbReference type="NCBI Taxonomy" id="46433"/>
    <lineage>
        <taxon>Eukaryota</taxon>
        <taxon>Sar</taxon>
        <taxon>Rhizaria</taxon>
        <taxon>Retaria</taxon>
        <taxon>Foraminifera</taxon>
        <taxon>Monothalamids</taxon>
        <taxon>Reticulomyxidae</taxon>
        <taxon>Reticulomyxa</taxon>
    </lineage>
</organism>
<feature type="transmembrane region" description="Helical" evidence="1">
    <location>
        <begin position="172"/>
        <end position="191"/>
    </location>
</feature>
<evidence type="ECO:0000313" key="3">
    <source>
        <dbReference type="Proteomes" id="UP000023152"/>
    </source>
</evidence>
<feature type="transmembrane region" description="Helical" evidence="1">
    <location>
        <begin position="77"/>
        <end position="99"/>
    </location>
</feature>
<name>X6ML43_RETFI</name>
<evidence type="ECO:0000313" key="2">
    <source>
        <dbReference type="EMBL" id="ETO14579.1"/>
    </source>
</evidence>
<feature type="transmembrane region" description="Helical" evidence="1">
    <location>
        <begin position="111"/>
        <end position="131"/>
    </location>
</feature>
<accession>X6ML43</accession>
<feature type="transmembrane region" description="Helical" evidence="1">
    <location>
        <begin position="223"/>
        <end position="241"/>
    </location>
</feature>
<protein>
    <recommendedName>
        <fullName evidence="4">Transmembrane protein</fullName>
    </recommendedName>
</protein>
<feature type="transmembrane region" description="Helical" evidence="1">
    <location>
        <begin position="337"/>
        <end position="355"/>
    </location>
</feature>
<comment type="caution">
    <text evidence="2">The sequence shown here is derived from an EMBL/GenBank/DDBJ whole genome shotgun (WGS) entry which is preliminary data.</text>
</comment>
<keyword evidence="1" id="KW-0812">Transmembrane</keyword>
<dbReference type="EMBL" id="ASPP01019946">
    <property type="protein sequence ID" value="ETO14579.1"/>
    <property type="molecule type" value="Genomic_DNA"/>
</dbReference>
<keyword evidence="1" id="KW-1133">Transmembrane helix</keyword>
<evidence type="ECO:0008006" key="4">
    <source>
        <dbReference type="Google" id="ProtNLM"/>
    </source>
</evidence>
<feature type="transmembrane region" description="Helical" evidence="1">
    <location>
        <begin position="50"/>
        <end position="68"/>
    </location>
</feature>
<feature type="transmembrane region" description="Helical" evidence="1">
    <location>
        <begin position="294"/>
        <end position="316"/>
    </location>
</feature>
<gene>
    <name evidence="2" type="ORF">RFI_22787</name>
</gene>
<dbReference type="Proteomes" id="UP000023152">
    <property type="component" value="Unassembled WGS sequence"/>
</dbReference>
<keyword evidence="3" id="KW-1185">Reference proteome</keyword>
<feature type="transmembrane region" description="Helical" evidence="1">
    <location>
        <begin position="253"/>
        <end position="274"/>
    </location>
</feature>
<feature type="transmembrane region" description="Helical" evidence="1">
    <location>
        <begin position="361"/>
        <end position="379"/>
    </location>
</feature>
<sequence length="458" mass="54543">MSFKKCGNFCERKQYINHQVNISIKECQMKVKYKKQIKTKNTLWDKTYDVTSIVINIANFAIDLYILIEFYEKKRLIFYYLSLTITLTAQLAYCVIFLRRYCMSLNTIRRIKWFIGILPFSWMIPFVFYLAANRRSRLALFMDLFDLDIFHCPFILPAAYMKKKFEKIVEKFVLLLKQYLKVCIFVFFFLLDCNCNYKYMYIAIPQSILQIVAMIIYNEINTAYLISIFVSVANVACKWLILPFGNDIYTYIWSWLCFVTDLVGILFVLSLVFHSPIVNGDTYNLMATIFYYKIYIAVLPLIAYAIVICFLSVFIYPTWKIFIHDTYNHHLRWSIPCFLIFLIIASLFASMAVIYFGIMFIYIHILFYYQFIYYFSYLLKKKNKIEGKKTKDKQTDNETLQKLLSFLQEGPDVDLRMACANHVFGFATIYLNEEFETLYNRVTLKTLRQARQSSLIRS</sequence>
<feature type="transmembrane region" description="Helical" evidence="1">
    <location>
        <begin position="138"/>
        <end position="160"/>
    </location>
</feature>
<evidence type="ECO:0000256" key="1">
    <source>
        <dbReference type="SAM" id="Phobius"/>
    </source>
</evidence>
<reference evidence="2 3" key="1">
    <citation type="journal article" date="2013" name="Curr. Biol.">
        <title>The Genome of the Foraminiferan Reticulomyxa filosa.</title>
        <authorList>
            <person name="Glockner G."/>
            <person name="Hulsmann N."/>
            <person name="Schleicher M."/>
            <person name="Noegel A.A."/>
            <person name="Eichinger L."/>
            <person name="Gallinger C."/>
            <person name="Pawlowski J."/>
            <person name="Sierra R."/>
            <person name="Euteneuer U."/>
            <person name="Pillet L."/>
            <person name="Moustafa A."/>
            <person name="Platzer M."/>
            <person name="Groth M."/>
            <person name="Szafranski K."/>
            <person name="Schliwa M."/>
        </authorList>
    </citation>
    <scope>NUCLEOTIDE SEQUENCE [LARGE SCALE GENOMIC DNA]</scope>
</reference>
<dbReference type="AlphaFoldDB" id="X6ML43"/>